<dbReference type="InterPro" id="IPR036188">
    <property type="entry name" value="FAD/NAD-bd_sf"/>
</dbReference>
<dbReference type="Proteomes" id="UP000322245">
    <property type="component" value="Unassembled WGS sequence"/>
</dbReference>
<dbReference type="GO" id="GO:0005737">
    <property type="term" value="C:cytoplasm"/>
    <property type="evidence" value="ECO:0007669"/>
    <property type="project" value="TreeGrafter"/>
</dbReference>
<sequence length="512" mass="56064">MSTFPQPFTSTVSHWQATNRGPDSFFGHNKDKALPSEVIDYVVVGAGMAGASTAYHLTREGVTPGKTTVVLEAKDVASGATGRNGGHCAPYSFSALPELTKPLSEGGAGLRIDDALDVLDLERRVLLWVEETVHREGWEVDLWKGEKVEVRLTQSQAQRMDGLYKKWAEARNKSEKYKDIPLEWSWTWDEKKAQADTRFKGAVAYSKGPAGSIHPHKLASAFLRSALKSGQAELYSWAPVQGIQKVDGAAIVEKQSENGLWEVNLGKRGKLRARNVVICTNAYTPGLLKGTDIERFLTPFQGQAANITPPPAYSGSSSLAYTYTSENGTYLISTPHAGIVLGLTSNNAIKQGIMDKKEIYGNWNDSYVQPAAEKWLGEFCKKNFEGWGEEAVGEGRIRAWTGIQCATQDTLPLIGSVPLQQLQDEKKGNEGLYIAAGFQGHGMARIVLSTKYLAEYITTGQWNHGLPSSFIITQERLERGNKAPPYITTGEKIGGVRGWVVDVVDGVKSVQR</sequence>
<evidence type="ECO:0000259" key="1">
    <source>
        <dbReference type="Pfam" id="PF01266"/>
    </source>
</evidence>
<name>A0A5D3B063_9TREE</name>
<organism evidence="2 3">
    <name type="scientific">Cryptococcus floricola</name>
    <dbReference type="NCBI Taxonomy" id="2591691"/>
    <lineage>
        <taxon>Eukaryota</taxon>
        <taxon>Fungi</taxon>
        <taxon>Dikarya</taxon>
        <taxon>Basidiomycota</taxon>
        <taxon>Agaricomycotina</taxon>
        <taxon>Tremellomycetes</taxon>
        <taxon>Tremellales</taxon>
        <taxon>Cryptococcaceae</taxon>
        <taxon>Cryptococcus</taxon>
    </lineage>
</organism>
<dbReference type="PANTHER" id="PTHR13847">
    <property type="entry name" value="SARCOSINE DEHYDROGENASE-RELATED"/>
    <property type="match status" value="1"/>
</dbReference>
<dbReference type="Gene3D" id="3.50.50.60">
    <property type="entry name" value="FAD/NAD(P)-binding domain"/>
    <property type="match status" value="1"/>
</dbReference>
<dbReference type="InterPro" id="IPR006076">
    <property type="entry name" value="FAD-dep_OxRdtase"/>
</dbReference>
<keyword evidence="3" id="KW-1185">Reference proteome</keyword>
<proteinExistence type="predicted"/>
<dbReference type="SUPFAM" id="SSF51905">
    <property type="entry name" value="FAD/NAD(P)-binding domain"/>
    <property type="match status" value="1"/>
</dbReference>
<dbReference type="AlphaFoldDB" id="A0A5D3B063"/>
<gene>
    <name evidence="2" type="ORF">B9479_003508</name>
</gene>
<dbReference type="EMBL" id="NIDF01000034">
    <property type="protein sequence ID" value="TYJ55733.1"/>
    <property type="molecule type" value="Genomic_DNA"/>
</dbReference>
<dbReference type="Pfam" id="PF01266">
    <property type="entry name" value="DAO"/>
    <property type="match status" value="1"/>
</dbReference>
<reference evidence="2 3" key="1">
    <citation type="submission" date="2017-05" db="EMBL/GenBank/DDBJ databases">
        <title>The Genome Sequence of Tsuchiyaea wingfieldii DSM 27421.</title>
        <authorList>
            <person name="Cuomo C."/>
            <person name="Passer A."/>
            <person name="Billmyre B."/>
            <person name="Heitman J."/>
        </authorList>
    </citation>
    <scope>NUCLEOTIDE SEQUENCE [LARGE SCALE GENOMIC DNA]</scope>
    <source>
        <strain evidence="2 3">DSM 27421</strain>
    </source>
</reference>
<comment type="caution">
    <text evidence="2">The sequence shown here is derived from an EMBL/GenBank/DDBJ whole genome shotgun (WGS) entry which is preliminary data.</text>
</comment>
<evidence type="ECO:0000313" key="2">
    <source>
        <dbReference type="EMBL" id="TYJ55733.1"/>
    </source>
</evidence>
<dbReference type="PANTHER" id="PTHR13847:SF260">
    <property type="entry name" value="FAD DEPENDENT OXIDOREDUCTASE DOMAIN-CONTAINING PROTEIN"/>
    <property type="match status" value="1"/>
</dbReference>
<evidence type="ECO:0000313" key="3">
    <source>
        <dbReference type="Proteomes" id="UP000322245"/>
    </source>
</evidence>
<accession>A0A5D3B063</accession>
<dbReference type="Gene3D" id="3.30.9.10">
    <property type="entry name" value="D-Amino Acid Oxidase, subunit A, domain 2"/>
    <property type="match status" value="1"/>
</dbReference>
<feature type="domain" description="FAD dependent oxidoreductase" evidence="1">
    <location>
        <begin position="40"/>
        <end position="455"/>
    </location>
</feature>
<protein>
    <recommendedName>
        <fullName evidence="1">FAD dependent oxidoreductase domain-containing protein</fullName>
    </recommendedName>
</protein>